<accession>A0ABR1BY77</accession>
<organism evidence="1 2">
    <name type="scientific">Necator americanus</name>
    <name type="common">Human hookworm</name>
    <dbReference type="NCBI Taxonomy" id="51031"/>
    <lineage>
        <taxon>Eukaryota</taxon>
        <taxon>Metazoa</taxon>
        <taxon>Ecdysozoa</taxon>
        <taxon>Nematoda</taxon>
        <taxon>Chromadorea</taxon>
        <taxon>Rhabditida</taxon>
        <taxon>Rhabditina</taxon>
        <taxon>Rhabditomorpha</taxon>
        <taxon>Strongyloidea</taxon>
        <taxon>Ancylostomatidae</taxon>
        <taxon>Bunostominae</taxon>
        <taxon>Necator</taxon>
    </lineage>
</organism>
<reference evidence="1 2" key="1">
    <citation type="submission" date="2023-08" db="EMBL/GenBank/DDBJ databases">
        <title>A Necator americanus chromosomal reference genome.</title>
        <authorList>
            <person name="Ilik V."/>
            <person name="Petrzelkova K.J."/>
            <person name="Pardy F."/>
            <person name="Fuh T."/>
            <person name="Niatou-Singa F.S."/>
            <person name="Gouil Q."/>
            <person name="Baker L."/>
            <person name="Ritchie M.E."/>
            <person name="Jex A.R."/>
            <person name="Gazzola D."/>
            <person name="Li H."/>
            <person name="Toshio Fujiwara R."/>
            <person name="Zhan B."/>
            <person name="Aroian R.V."/>
            <person name="Pafco B."/>
            <person name="Schwarz E.M."/>
        </authorList>
    </citation>
    <scope>NUCLEOTIDE SEQUENCE [LARGE SCALE GENOMIC DNA]</scope>
    <source>
        <strain evidence="1 2">Aroian</strain>
        <tissue evidence="1">Whole animal</tissue>
    </source>
</reference>
<gene>
    <name evidence="1" type="primary">Necator_chrI.g3168</name>
    <name evidence="1" type="ORF">RB195_007039</name>
</gene>
<evidence type="ECO:0000313" key="2">
    <source>
        <dbReference type="Proteomes" id="UP001303046"/>
    </source>
</evidence>
<dbReference type="Proteomes" id="UP001303046">
    <property type="component" value="Unassembled WGS sequence"/>
</dbReference>
<protein>
    <submittedName>
        <fullName evidence="1">Uncharacterized protein</fullName>
    </submittedName>
</protein>
<comment type="caution">
    <text evidence="1">The sequence shown here is derived from an EMBL/GenBank/DDBJ whole genome shotgun (WGS) entry which is preliminary data.</text>
</comment>
<proteinExistence type="predicted"/>
<evidence type="ECO:0000313" key="1">
    <source>
        <dbReference type="EMBL" id="KAK6730332.1"/>
    </source>
</evidence>
<sequence length="117" mass="13610">MDDLPERQVRRTRPFGHIDIIYFGPLSAKRGDKTVKVYGTKQAHDSIALMIQELEQQRLMHRDHERQEEERSGTHKLAHHVFENTVSSRPQLREVQHAVLLLRRVWPPFGAVRLAGG</sequence>
<dbReference type="EMBL" id="JAVFWL010000001">
    <property type="protein sequence ID" value="KAK6730332.1"/>
    <property type="molecule type" value="Genomic_DNA"/>
</dbReference>
<name>A0ABR1BY77_NECAM</name>
<keyword evidence="2" id="KW-1185">Reference proteome</keyword>